<organism evidence="2 3">
    <name type="scientific">Roseinatronobacter monicus</name>
    <dbReference type="NCBI Taxonomy" id="393481"/>
    <lineage>
        <taxon>Bacteria</taxon>
        <taxon>Pseudomonadati</taxon>
        <taxon>Pseudomonadota</taxon>
        <taxon>Alphaproteobacteria</taxon>
        <taxon>Rhodobacterales</taxon>
        <taxon>Paracoccaceae</taxon>
        <taxon>Roseinatronobacter</taxon>
    </lineage>
</organism>
<evidence type="ECO:0000313" key="3">
    <source>
        <dbReference type="Proteomes" id="UP000320582"/>
    </source>
</evidence>
<keyword evidence="3" id="KW-1185">Reference proteome</keyword>
<dbReference type="EMBL" id="VFPT01000001">
    <property type="protein sequence ID" value="TQM94280.1"/>
    <property type="molecule type" value="Genomic_DNA"/>
</dbReference>
<reference evidence="2 3" key="1">
    <citation type="submission" date="2019-06" db="EMBL/GenBank/DDBJ databases">
        <title>Genomic Encyclopedia of Archaeal and Bacterial Type Strains, Phase II (KMG-II): from individual species to whole genera.</title>
        <authorList>
            <person name="Goeker M."/>
        </authorList>
    </citation>
    <scope>NUCLEOTIDE SEQUENCE [LARGE SCALE GENOMIC DNA]</scope>
    <source>
        <strain evidence="2 3">DSM 18423</strain>
    </source>
</reference>
<dbReference type="Pfam" id="PF13609">
    <property type="entry name" value="Porin_4"/>
    <property type="match status" value="1"/>
</dbReference>
<comment type="caution">
    <text evidence="2">The sequence shown here is derived from an EMBL/GenBank/DDBJ whole genome shotgun (WGS) entry which is preliminary data.</text>
</comment>
<proteinExistence type="predicted"/>
<dbReference type="GO" id="GO:0016020">
    <property type="term" value="C:membrane"/>
    <property type="evidence" value="ECO:0007669"/>
    <property type="project" value="InterPro"/>
</dbReference>
<protein>
    <submittedName>
        <fullName evidence="2">Outer membrane protein OmpU</fullName>
    </submittedName>
</protein>
<name>A0A543KGT0_9RHOB</name>
<evidence type="ECO:0000259" key="1">
    <source>
        <dbReference type="Pfam" id="PF13609"/>
    </source>
</evidence>
<dbReference type="InterPro" id="IPR023614">
    <property type="entry name" value="Porin_dom_sf"/>
</dbReference>
<dbReference type="AlphaFoldDB" id="A0A543KGT0"/>
<gene>
    <name evidence="2" type="ORF">BD293_2951</name>
</gene>
<dbReference type="SUPFAM" id="SSF56935">
    <property type="entry name" value="Porins"/>
    <property type="match status" value="1"/>
</dbReference>
<accession>A0A543KGT0</accession>
<dbReference type="GO" id="GO:0015288">
    <property type="term" value="F:porin activity"/>
    <property type="evidence" value="ECO:0007669"/>
    <property type="project" value="InterPro"/>
</dbReference>
<sequence>MASAQGVSLSGDGRMGLIYDGDDIRFTSRARVTFTLSGETDSGLAFGGSFRADNASNAASGSAGNVFISGDFGRLAMGDVDGAALAAVGDLYSVGLTTLGDAHEMNYIGRLLGDTINDEDDGVAQFSGVSIPSLFPRALYSYSIDGFSFYASVSNPVTVRVNNATAFNTQTGLATSNGDSLGTITEFGVGASYSIDGFTGALGYERARANPASVTGLDSITFGHLAASAEYSMDGISVKAIVGRAMNDLKEIIEDEDGSKTQYGLGVSGTFDATTVTAFGRRDFAKDRYLGLGASYDLGGGASIKGGVVHVSPNVGSSETRADFGLAFTF</sequence>
<evidence type="ECO:0000313" key="2">
    <source>
        <dbReference type="EMBL" id="TQM94280.1"/>
    </source>
</evidence>
<feature type="domain" description="Porin" evidence="1">
    <location>
        <begin position="2"/>
        <end position="310"/>
    </location>
</feature>
<dbReference type="Gene3D" id="2.40.160.10">
    <property type="entry name" value="Porin"/>
    <property type="match status" value="1"/>
</dbReference>
<dbReference type="InterPro" id="IPR033900">
    <property type="entry name" value="Gram_neg_porin_domain"/>
</dbReference>
<dbReference type="Proteomes" id="UP000320582">
    <property type="component" value="Unassembled WGS sequence"/>
</dbReference>